<feature type="region of interest" description="Disordered" evidence="1">
    <location>
        <begin position="21"/>
        <end position="40"/>
    </location>
</feature>
<evidence type="ECO:0000256" key="1">
    <source>
        <dbReference type="SAM" id="MobiDB-lite"/>
    </source>
</evidence>
<dbReference type="GeneID" id="17268789"/>
<dbReference type="RefSeq" id="XP_005775672.1">
    <property type="nucleotide sequence ID" value="XM_005775615.1"/>
</dbReference>
<name>A0A0D3JIA8_EMIH1</name>
<dbReference type="PaxDb" id="2903-EOD23243"/>
<dbReference type="EnsemblProtists" id="EOD23243">
    <property type="protein sequence ID" value="EOD23243"/>
    <property type="gene ID" value="EMIHUDRAFT_239952"/>
</dbReference>
<evidence type="ECO:0000313" key="3">
    <source>
        <dbReference type="Proteomes" id="UP000013827"/>
    </source>
</evidence>
<dbReference type="HOGENOM" id="CLU_1597519_0_0_1"/>
<keyword evidence="3" id="KW-1185">Reference proteome</keyword>
<proteinExistence type="predicted"/>
<organism evidence="2 3">
    <name type="scientific">Emiliania huxleyi (strain CCMP1516)</name>
    <dbReference type="NCBI Taxonomy" id="280463"/>
    <lineage>
        <taxon>Eukaryota</taxon>
        <taxon>Haptista</taxon>
        <taxon>Haptophyta</taxon>
        <taxon>Prymnesiophyceae</taxon>
        <taxon>Isochrysidales</taxon>
        <taxon>Noelaerhabdaceae</taxon>
        <taxon>Emiliania</taxon>
    </lineage>
</organism>
<dbReference type="KEGG" id="ehx:EMIHUDRAFT_239952"/>
<protein>
    <submittedName>
        <fullName evidence="2">Uncharacterized protein</fullName>
    </submittedName>
</protein>
<reference evidence="3" key="1">
    <citation type="journal article" date="2013" name="Nature">
        <title>Pan genome of the phytoplankton Emiliania underpins its global distribution.</title>
        <authorList>
            <person name="Read B.A."/>
            <person name="Kegel J."/>
            <person name="Klute M.J."/>
            <person name="Kuo A."/>
            <person name="Lefebvre S.C."/>
            <person name="Maumus F."/>
            <person name="Mayer C."/>
            <person name="Miller J."/>
            <person name="Monier A."/>
            <person name="Salamov A."/>
            <person name="Young J."/>
            <person name="Aguilar M."/>
            <person name="Claverie J.M."/>
            <person name="Frickenhaus S."/>
            <person name="Gonzalez K."/>
            <person name="Herman E.K."/>
            <person name="Lin Y.C."/>
            <person name="Napier J."/>
            <person name="Ogata H."/>
            <person name="Sarno A.F."/>
            <person name="Shmutz J."/>
            <person name="Schroeder D."/>
            <person name="de Vargas C."/>
            <person name="Verret F."/>
            <person name="von Dassow P."/>
            <person name="Valentin K."/>
            <person name="Van de Peer Y."/>
            <person name="Wheeler G."/>
            <person name="Dacks J.B."/>
            <person name="Delwiche C.F."/>
            <person name="Dyhrman S.T."/>
            <person name="Glockner G."/>
            <person name="John U."/>
            <person name="Richards T."/>
            <person name="Worden A.Z."/>
            <person name="Zhang X."/>
            <person name="Grigoriev I.V."/>
            <person name="Allen A.E."/>
            <person name="Bidle K."/>
            <person name="Borodovsky M."/>
            <person name="Bowler C."/>
            <person name="Brownlee C."/>
            <person name="Cock J.M."/>
            <person name="Elias M."/>
            <person name="Gladyshev V.N."/>
            <person name="Groth M."/>
            <person name="Guda C."/>
            <person name="Hadaegh A."/>
            <person name="Iglesias-Rodriguez M.D."/>
            <person name="Jenkins J."/>
            <person name="Jones B.M."/>
            <person name="Lawson T."/>
            <person name="Leese F."/>
            <person name="Lindquist E."/>
            <person name="Lobanov A."/>
            <person name="Lomsadze A."/>
            <person name="Malik S.B."/>
            <person name="Marsh M.E."/>
            <person name="Mackinder L."/>
            <person name="Mock T."/>
            <person name="Mueller-Roeber B."/>
            <person name="Pagarete A."/>
            <person name="Parker M."/>
            <person name="Probert I."/>
            <person name="Quesneville H."/>
            <person name="Raines C."/>
            <person name="Rensing S.A."/>
            <person name="Riano-Pachon D.M."/>
            <person name="Richier S."/>
            <person name="Rokitta S."/>
            <person name="Shiraiwa Y."/>
            <person name="Soanes D.M."/>
            <person name="van der Giezen M."/>
            <person name="Wahlund T.M."/>
            <person name="Williams B."/>
            <person name="Wilson W."/>
            <person name="Wolfe G."/>
            <person name="Wurch L.L."/>
        </authorList>
    </citation>
    <scope>NUCLEOTIDE SEQUENCE</scope>
</reference>
<reference evidence="2" key="2">
    <citation type="submission" date="2024-10" db="UniProtKB">
        <authorList>
            <consortium name="EnsemblProtists"/>
        </authorList>
    </citation>
    <scope>IDENTIFICATION</scope>
</reference>
<dbReference type="Proteomes" id="UP000013827">
    <property type="component" value="Unassembled WGS sequence"/>
</dbReference>
<sequence>MPCQEDDGELINLAELFKKAQEEKTSSLESNQARGGAFPSAKRLALQRKLVEYLRTVKKSDEQKDAEKSVTDQDARYFNSDYTKDQHTRVRTADRCSHDKLRVGRFEDKEKKAQEIKDAFIEFKRWKEVGMAIRARPMGTLREWLEHVAHVHPLDVDAAVAESANNS</sequence>
<dbReference type="AlphaFoldDB" id="A0A0D3JIA8"/>
<accession>A0A0D3JIA8</accession>
<evidence type="ECO:0000313" key="2">
    <source>
        <dbReference type="EnsemblProtists" id="EOD23243"/>
    </source>
</evidence>